<reference evidence="1" key="1">
    <citation type="submission" date="2021-01" db="EMBL/GenBank/DDBJ databases">
        <title>Whole genome shotgun sequence of Rhizocola hellebori NBRC 109834.</title>
        <authorList>
            <person name="Komaki H."/>
            <person name="Tamura T."/>
        </authorList>
    </citation>
    <scope>NUCLEOTIDE SEQUENCE</scope>
    <source>
        <strain evidence="1">NBRC 109834</strain>
    </source>
</reference>
<proteinExistence type="predicted"/>
<dbReference type="AlphaFoldDB" id="A0A8J3Q2R9"/>
<accession>A0A8J3Q2R9</accession>
<dbReference type="EMBL" id="BONY01000004">
    <property type="protein sequence ID" value="GIH02775.1"/>
    <property type="molecule type" value="Genomic_DNA"/>
</dbReference>
<evidence type="ECO:0000313" key="2">
    <source>
        <dbReference type="Proteomes" id="UP000612899"/>
    </source>
</evidence>
<sequence>MVKVVERLADRMLAQVVPNIVAQADPCECSGVWSREIQCYCYCGAGWAGWSIRQTQSCSGCRLSYGPCHDTWAMCIC</sequence>
<organism evidence="1 2">
    <name type="scientific">Rhizocola hellebori</name>
    <dbReference type="NCBI Taxonomy" id="1392758"/>
    <lineage>
        <taxon>Bacteria</taxon>
        <taxon>Bacillati</taxon>
        <taxon>Actinomycetota</taxon>
        <taxon>Actinomycetes</taxon>
        <taxon>Micromonosporales</taxon>
        <taxon>Micromonosporaceae</taxon>
        <taxon>Rhizocola</taxon>
    </lineage>
</organism>
<gene>
    <name evidence="1" type="ORF">Rhe02_08420</name>
</gene>
<keyword evidence="2" id="KW-1185">Reference proteome</keyword>
<protein>
    <submittedName>
        <fullName evidence="1">Uncharacterized protein</fullName>
    </submittedName>
</protein>
<comment type="caution">
    <text evidence="1">The sequence shown here is derived from an EMBL/GenBank/DDBJ whole genome shotgun (WGS) entry which is preliminary data.</text>
</comment>
<evidence type="ECO:0000313" key="1">
    <source>
        <dbReference type="EMBL" id="GIH02775.1"/>
    </source>
</evidence>
<dbReference type="Proteomes" id="UP000612899">
    <property type="component" value="Unassembled WGS sequence"/>
</dbReference>
<name>A0A8J3Q2R9_9ACTN</name>